<evidence type="ECO:0000313" key="1">
    <source>
        <dbReference type="EMBL" id="NGO53243.1"/>
    </source>
</evidence>
<dbReference type="EMBL" id="JAAKZF010000028">
    <property type="protein sequence ID" value="NGO53243.1"/>
    <property type="molecule type" value="Genomic_DNA"/>
</dbReference>
<organism evidence="1 2">
    <name type="scientific">Allomesorhizobium camelthorni</name>
    <dbReference type="NCBI Taxonomy" id="475069"/>
    <lineage>
        <taxon>Bacteria</taxon>
        <taxon>Pseudomonadati</taxon>
        <taxon>Pseudomonadota</taxon>
        <taxon>Alphaproteobacteria</taxon>
        <taxon>Hyphomicrobiales</taxon>
        <taxon>Phyllobacteriaceae</taxon>
        <taxon>Allomesorhizobium</taxon>
    </lineage>
</organism>
<sequence length="120" mass="13173">MIKDDSIVRSLTLVTIACVLLVPAKAQQRMVIHVDDVKRRTCPSVECGVIGRFFFGESVPVYESLSGWSRVSGYYSAGCHEGRSAFVERGPSACTEANGIVRGELAEWVRSEFLAEDVES</sequence>
<comment type="caution">
    <text evidence="1">The sequence shown here is derived from an EMBL/GenBank/DDBJ whole genome shotgun (WGS) entry which is preliminary data.</text>
</comment>
<dbReference type="AlphaFoldDB" id="A0A6G4WGC1"/>
<gene>
    <name evidence="1" type="ORF">G6N73_19070</name>
</gene>
<keyword evidence="2" id="KW-1185">Reference proteome</keyword>
<evidence type="ECO:0000313" key="2">
    <source>
        <dbReference type="Proteomes" id="UP001642900"/>
    </source>
</evidence>
<dbReference type="RefSeq" id="WP_165030418.1">
    <property type="nucleotide sequence ID" value="NZ_JAAKZF010000028.1"/>
</dbReference>
<proteinExistence type="predicted"/>
<protein>
    <submittedName>
        <fullName evidence="1">Uncharacterized protein</fullName>
    </submittedName>
</protein>
<dbReference type="Proteomes" id="UP001642900">
    <property type="component" value="Unassembled WGS sequence"/>
</dbReference>
<reference evidence="1 2" key="1">
    <citation type="submission" date="2020-02" db="EMBL/GenBank/DDBJ databases">
        <title>Genome sequence of strain CCNWXJ40-4.</title>
        <authorList>
            <person name="Gao J."/>
            <person name="Sun J."/>
        </authorList>
    </citation>
    <scope>NUCLEOTIDE SEQUENCE [LARGE SCALE GENOMIC DNA]</scope>
    <source>
        <strain evidence="1 2">CCNWXJ 40-4</strain>
    </source>
</reference>
<accession>A0A6G4WGC1</accession>
<name>A0A6G4WGC1_9HYPH</name>